<dbReference type="Proteomes" id="UP001074446">
    <property type="component" value="Unassembled WGS sequence"/>
</dbReference>
<evidence type="ECO:0000313" key="2">
    <source>
        <dbReference type="EMBL" id="MCZ3371339.1"/>
    </source>
</evidence>
<organism evidence="1 3">
    <name type="scientific">Methanobacterium veterum</name>
    <dbReference type="NCBI Taxonomy" id="408577"/>
    <lineage>
        <taxon>Archaea</taxon>
        <taxon>Methanobacteriati</taxon>
        <taxon>Methanobacteriota</taxon>
        <taxon>Methanomada group</taxon>
        <taxon>Methanobacteria</taxon>
        <taxon>Methanobacteriales</taxon>
        <taxon>Methanobacteriaceae</taxon>
        <taxon>Methanobacterium</taxon>
    </lineage>
</organism>
<comment type="caution">
    <text evidence="1">The sequence shown here is derived from an EMBL/GenBank/DDBJ whole genome shotgun (WGS) entry which is preliminary data.</text>
</comment>
<proteinExistence type="predicted"/>
<dbReference type="RefSeq" id="WP_048081714.1">
    <property type="nucleotide sequence ID" value="NZ_JAPVER010000020.1"/>
</dbReference>
<protein>
    <submittedName>
        <fullName evidence="1">Uncharacterized protein</fullName>
    </submittedName>
</protein>
<sequence length="86" mass="10099">MIEYLAQEEGHTTYQLIFKDTGISEKTYKILEKRLKKYDENLVLTHVPVAGEVVIIVNKKCETDECREAEAERFIKYYVGISRKLK</sequence>
<reference evidence="1" key="1">
    <citation type="submission" date="2022-12" db="EMBL/GenBank/DDBJ databases">
        <title>Reclassification of two methanogenic archaea species isolated from the Kolyma lowland permafrost.</title>
        <authorList>
            <person name="Trubitsyn V.E."/>
            <person name="Rivkina E.M."/>
            <person name="Shcherbakova V.A."/>
        </authorList>
    </citation>
    <scope>NUCLEOTIDE SEQUENCE</scope>
    <source>
        <strain evidence="1">M2</strain>
        <strain evidence="2">MK4</strain>
    </source>
</reference>
<gene>
    <name evidence="2" type="ORF">O3H35_01670</name>
    <name evidence="1" type="ORF">O3H54_08250</name>
</gene>
<dbReference type="AlphaFoldDB" id="A0A9E4ZZ49"/>
<accession>A0A9E4ZZ49</accession>
<evidence type="ECO:0000313" key="1">
    <source>
        <dbReference type="EMBL" id="MCZ3365874.1"/>
    </source>
</evidence>
<keyword evidence="3" id="KW-1185">Reference proteome</keyword>
<dbReference type="EMBL" id="JAPVES010000024">
    <property type="protein sequence ID" value="MCZ3371339.1"/>
    <property type="molecule type" value="Genomic_DNA"/>
</dbReference>
<dbReference type="EMBL" id="JAPVER010000020">
    <property type="protein sequence ID" value="MCZ3365874.1"/>
    <property type="molecule type" value="Genomic_DNA"/>
</dbReference>
<name>A0A9E4ZZ49_9EURY</name>
<dbReference type="Proteomes" id="UP001068021">
    <property type="component" value="Unassembled WGS sequence"/>
</dbReference>
<evidence type="ECO:0000313" key="3">
    <source>
        <dbReference type="Proteomes" id="UP001068021"/>
    </source>
</evidence>